<feature type="region of interest" description="Disordered" evidence="1">
    <location>
        <begin position="332"/>
        <end position="352"/>
    </location>
</feature>
<dbReference type="InterPro" id="IPR004038">
    <property type="entry name" value="Ribosomal_eL8/eL30/eS12/Gad45"/>
</dbReference>
<dbReference type="Gene3D" id="3.30.1330.30">
    <property type="match status" value="1"/>
</dbReference>
<feature type="compositionally biased region" description="Basic residues" evidence="1">
    <location>
        <begin position="334"/>
        <end position="352"/>
    </location>
</feature>
<accession>A0A401NGU8</accession>
<dbReference type="GO" id="GO:0033204">
    <property type="term" value="F:ribonuclease P RNA binding"/>
    <property type="evidence" value="ECO:0007669"/>
    <property type="project" value="TreeGrafter"/>
</dbReference>
<dbReference type="EMBL" id="BFAA01004885">
    <property type="protein sequence ID" value="GCB59941.1"/>
    <property type="molecule type" value="Genomic_DNA"/>
</dbReference>
<dbReference type="PANTHER" id="PTHR46948:SF1">
    <property type="entry name" value="RIBONUCLEASE P PROTEIN SUBUNIT P38"/>
    <property type="match status" value="1"/>
</dbReference>
<gene>
    <name evidence="3" type="ORF">scyTo_0011026</name>
</gene>
<dbReference type="GO" id="GO:0004526">
    <property type="term" value="F:ribonuclease P activity"/>
    <property type="evidence" value="ECO:0007669"/>
    <property type="project" value="TreeGrafter"/>
</dbReference>
<feature type="non-terminal residue" evidence="3">
    <location>
        <position position="1"/>
    </location>
</feature>
<dbReference type="STRING" id="75743.A0A401NGU8"/>
<dbReference type="GO" id="GO:0001682">
    <property type="term" value="P:tRNA 5'-leader removal"/>
    <property type="evidence" value="ECO:0007669"/>
    <property type="project" value="InterPro"/>
</dbReference>
<feature type="compositionally biased region" description="Basic and acidic residues" evidence="1">
    <location>
        <begin position="110"/>
        <end position="133"/>
    </location>
</feature>
<dbReference type="GO" id="GO:0001650">
    <property type="term" value="C:fibrillar center"/>
    <property type="evidence" value="ECO:0007669"/>
    <property type="project" value="TreeGrafter"/>
</dbReference>
<dbReference type="PANTHER" id="PTHR46948">
    <property type="entry name" value="RIBONUCLEASE P PROTEIN SUBUNIT P38"/>
    <property type="match status" value="1"/>
</dbReference>
<protein>
    <recommendedName>
        <fullName evidence="2">Ribosomal protein eL8/eL30/eS12/Gadd45 domain-containing protein</fullName>
    </recommendedName>
</protein>
<feature type="domain" description="Ribosomal protein eL8/eL30/eS12/Gadd45" evidence="2">
    <location>
        <begin position="158"/>
        <end position="231"/>
    </location>
</feature>
<keyword evidence="4" id="KW-1185">Reference proteome</keyword>
<reference evidence="3 4" key="1">
    <citation type="journal article" date="2018" name="Nat. Ecol. Evol.">
        <title>Shark genomes provide insights into elasmobranch evolution and the origin of vertebrates.</title>
        <authorList>
            <person name="Hara Y"/>
            <person name="Yamaguchi K"/>
            <person name="Onimaru K"/>
            <person name="Kadota M"/>
            <person name="Koyanagi M"/>
            <person name="Keeley SD"/>
            <person name="Tatsumi K"/>
            <person name="Tanaka K"/>
            <person name="Motone F"/>
            <person name="Kageyama Y"/>
            <person name="Nozu R"/>
            <person name="Adachi N"/>
            <person name="Nishimura O"/>
            <person name="Nakagawa R"/>
            <person name="Tanegashima C"/>
            <person name="Kiyatake I"/>
            <person name="Matsumoto R"/>
            <person name="Murakumo K"/>
            <person name="Nishida K"/>
            <person name="Terakita A"/>
            <person name="Kuratani S"/>
            <person name="Sato K"/>
            <person name="Hyodo S Kuraku.S."/>
        </authorList>
    </citation>
    <scope>NUCLEOTIDE SEQUENCE [LARGE SCALE GENOMIC DNA]</scope>
</reference>
<dbReference type="Proteomes" id="UP000288216">
    <property type="component" value="Unassembled WGS sequence"/>
</dbReference>
<dbReference type="Pfam" id="PF01248">
    <property type="entry name" value="Ribosomal_L7Ae"/>
    <property type="match status" value="1"/>
</dbReference>
<dbReference type="OrthoDB" id="20109at2759"/>
<evidence type="ECO:0000313" key="4">
    <source>
        <dbReference type="Proteomes" id="UP000288216"/>
    </source>
</evidence>
<feature type="region of interest" description="Disordered" evidence="1">
    <location>
        <begin position="97"/>
        <end position="133"/>
    </location>
</feature>
<evidence type="ECO:0000313" key="3">
    <source>
        <dbReference type="EMBL" id="GCB59941.1"/>
    </source>
</evidence>
<evidence type="ECO:0000256" key="1">
    <source>
        <dbReference type="SAM" id="MobiDB-lite"/>
    </source>
</evidence>
<dbReference type="AlphaFoldDB" id="A0A401NGU8"/>
<dbReference type="GO" id="GO:0000172">
    <property type="term" value="C:ribonuclease MRP complex"/>
    <property type="evidence" value="ECO:0007669"/>
    <property type="project" value="InterPro"/>
</dbReference>
<dbReference type="OMA" id="CQRENEM"/>
<name>A0A401NGU8_SCYTO</name>
<sequence length="352" mass="39638">ASVSQPLDERLWGPGCVSLRQEGALHDRQVLYINQNMESPAQVAKGKGVRKTRPPPAKTSFNNPYIIGWKPLDGESIGFILQKLKLTFQQTGLCKVEPTLRPRKPRRSRGPKDQEKRNMEGNSKEDQQKTEEVKEVTGDHMMNRIQESKQGWTNVELRKQLAIGINEVTRALEKHTLCLALVCKSVKPLMTQHLIQLSVSREVPACQIPRLSETVAPVLGLKSTLALGFKKNAEAFIETVNAITSQVPPLNVSWLPQSKVIENADGLETKEQDSIHEMPKSELVNTMFPPSQKRKFDEVASSDFPFELDSAKSKKIGVTLLPLKIKKVIPNPNKIRKPKKNKKINKHRMLET</sequence>
<evidence type="ECO:0000259" key="2">
    <source>
        <dbReference type="Pfam" id="PF01248"/>
    </source>
</evidence>
<organism evidence="3 4">
    <name type="scientific">Scyliorhinus torazame</name>
    <name type="common">Cloudy catshark</name>
    <name type="synonym">Catulus torazame</name>
    <dbReference type="NCBI Taxonomy" id="75743"/>
    <lineage>
        <taxon>Eukaryota</taxon>
        <taxon>Metazoa</taxon>
        <taxon>Chordata</taxon>
        <taxon>Craniata</taxon>
        <taxon>Vertebrata</taxon>
        <taxon>Chondrichthyes</taxon>
        <taxon>Elasmobranchii</taxon>
        <taxon>Galeomorphii</taxon>
        <taxon>Galeoidea</taxon>
        <taxon>Carcharhiniformes</taxon>
        <taxon>Scyliorhinidae</taxon>
        <taxon>Scyliorhinus</taxon>
    </lineage>
</organism>
<proteinExistence type="predicted"/>
<comment type="caution">
    <text evidence="3">The sequence shown here is derived from an EMBL/GenBank/DDBJ whole genome shotgun (WGS) entry which is preliminary data.</text>
</comment>
<dbReference type="GO" id="GO:0005655">
    <property type="term" value="C:nucleolar ribonuclease P complex"/>
    <property type="evidence" value="ECO:0007669"/>
    <property type="project" value="InterPro"/>
</dbReference>
<dbReference type="InterPro" id="IPR029064">
    <property type="entry name" value="Ribosomal_eL30-like_sf"/>
</dbReference>
<dbReference type="InterPro" id="IPR042848">
    <property type="entry name" value="Rpp38"/>
</dbReference>
<dbReference type="SUPFAM" id="SSF55315">
    <property type="entry name" value="L30e-like"/>
    <property type="match status" value="1"/>
</dbReference>